<dbReference type="Proteomes" id="UP000009183">
    <property type="component" value="Chromosome 14"/>
</dbReference>
<dbReference type="PaxDb" id="29760-VIT_14s0068g02280.t01"/>
<keyword evidence="2" id="KW-1185">Reference proteome</keyword>
<protein>
    <submittedName>
        <fullName evidence="1">Uncharacterized protein</fullName>
    </submittedName>
</protein>
<dbReference type="HOGENOM" id="CLU_2532056_0_0_1"/>
<name>D7SVR6_VITVI</name>
<organism evidence="1 2">
    <name type="scientific">Vitis vinifera</name>
    <name type="common">Grape</name>
    <dbReference type="NCBI Taxonomy" id="29760"/>
    <lineage>
        <taxon>Eukaryota</taxon>
        <taxon>Viridiplantae</taxon>
        <taxon>Streptophyta</taxon>
        <taxon>Embryophyta</taxon>
        <taxon>Tracheophyta</taxon>
        <taxon>Spermatophyta</taxon>
        <taxon>Magnoliopsida</taxon>
        <taxon>eudicotyledons</taxon>
        <taxon>Gunneridae</taxon>
        <taxon>Pentapetalae</taxon>
        <taxon>rosids</taxon>
        <taxon>Vitales</taxon>
        <taxon>Vitaceae</taxon>
        <taxon>Viteae</taxon>
        <taxon>Vitis</taxon>
    </lineage>
</organism>
<reference evidence="2" key="1">
    <citation type="journal article" date="2007" name="Nature">
        <title>The grapevine genome sequence suggests ancestral hexaploidization in major angiosperm phyla.</title>
        <authorList>
            <consortium name="The French-Italian Public Consortium for Grapevine Genome Characterization."/>
            <person name="Jaillon O."/>
            <person name="Aury J.-M."/>
            <person name="Noel B."/>
            <person name="Policriti A."/>
            <person name="Clepet C."/>
            <person name="Casagrande A."/>
            <person name="Choisne N."/>
            <person name="Aubourg S."/>
            <person name="Vitulo N."/>
            <person name="Jubin C."/>
            <person name="Vezzi A."/>
            <person name="Legeai F."/>
            <person name="Hugueney P."/>
            <person name="Dasilva C."/>
            <person name="Horner D."/>
            <person name="Mica E."/>
            <person name="Jublot D."/>
            <person name="Poulain J."/>
            <person name="Bruyere C."/>
            <person name="Billault A."/>
            <person name="Segurens B."/>
            <person name="Gouyvenoux M."/>
            <person name="Ugarte E."/>
            <person name="Cattonaro F."/>
            <person name="Anthouard V."/>
            <person name="Vico V."/>
            <person name="Del Fabbro C."/>
            <person name="Alaux M."/>
            <person name="Di Gaspero G."/>
            <person name="Dumas V."/>
            <person name="Felice N."/>
            <person name="Paillard S."/>
            <person name="Juman I."/>
            <person name="Moroldo M."/>
            <person name="Scalabrin S."/>
            <person name="Canaguier A."/>
            <person name="Le Clainche I."/>
            <person name="Malacrida G."/>
            <person name="Durand E."/>
            <person name="Pesole G."/>
            <person name="Laucou V."/>
            <person name="Chatelet P."/>
            <person name="Merdinoglu D."/>
            <person name="Delledonne M."/>
            <person name="Pezzotti M."/>
            <person name="Lecharny A."/>
            <person name="Scarpelli C."/>
            <person name="Artiguenave F."/>
            <person name="Pe M.E."/>
            <person name="Valle G."/>
            <person name="Morgante M."/>
            <person name="Caboche M."/>
            <person name="Adam-Blondon A.-F."/>
            <person name="Weissenbach J."/>
            <person name="Quetier F."/>
            <person name="Wincker P."/>
        </authorList>
    </citation>
    <scope>NUCLEOTIDE SEQUENCE [LARGE SCALE GENOMIC DNA]</scope>
    <source>
        <strain evidence="2">cv. Pinot noir / PN40024</strain>
    </source>
</reference>
<evidence type="ECO:0000313" key="2">
    <source>
        <dbReference type="Proteomes" id="UP000009183"/>
    </source>
</evidence>
<dbReference type="InParanoid" id="D7SVR6"/>
<accession>D7SVR6</accession>
<proteinExistence type="predicted"/>
<dbReference type="EMBL" id="FN595232">
    <property type="protein sequence ID" value="CBI21365.3"/>
    <property type="molecule type" value="Genomic_DNA"/>
</dbReference>
<gene>
    <name evidence="1" type="ordered locus">VIT_14s0068g02280</name>
</gene>
<sequence>MIIQLRQLQHTNEQLLPHMGHTFVKHIKILSTCVFAWPKLDGANATSIPPTCSDPKSLFLLKDVSTYSQKLSATIVITLLSSQP</sequence>
<evidence type="ECO:0000313" key="1">
    <source>
        <dbReference type="EMBL" id="CBI21365.3"/>
    </source>
</evidence>
<dbReference type="AlphaFoldDB" id="D7SVR6"/>